<evidence type="ECO:0000313" key="2">
    <source>
        <dbReference type="Proteomes" id="UP000323067"/>
    </source>
</evidence>
<sequence length="129" mass="14631">MSSALHPLEFHSPGWHEESRTPVIDNKYYDRATGEIRTAVEGDHQEYTGPPGVDIIIRSQHIDTVQCALRAARRLPMETLLCHIMKIVGEKNLELDSIMATTYSIRVILSHDLQPDEFIKITSDMVFGL</sequence>
<dbReference type="Proteomes" id="UP000323067">
    <property type="component" value="Chromosome iii"/>
</dbReference>
<protein>
    <submittedName>
        <fullName evidence="1">Uncharacterized protein</fullName>
    </submittedName>
</protein>
<proteinExistence type="predicted"/>
<dbReference type="OrthoDB" id="3518210at2759"/>
<dbReference type="AlphaFoldDB" id="A0A2H4SSD2"/>
<accession>A0A2H4SSD2</accession>
<dbReference type="VEuPathDB" id="FungiDB:A9K55_001891"/>
<organism evidence="1 2">
    <name type="scientific">Cordyceps militaris</name>
    <name type="common">Caterpillar fungus</name>
    <name type="synonym">Clavaria militaris</name>
    <dbReference type="NCBI Taxonomy" id="73501"/>
    <lineage>
        <taxon>Eukaryota</taxon>
        <taxon>Fungi</taxon>
        <taxon>Dikarya</taxon>
        <taxon>Ascomycota</taxon>
        <taxon>Pezizomycotina</taxon>
        <taxon>Sordariomycetes</taxon>
        <taxon>Hypocreomycetidae</taxon>
        <taxon>Hypocreales</taxon>
        <taxon>Cordycipitaceae</taxon>
        <taxon>Cordyceps</taxon>
    </lineage>
</organism>
<dbReference type="EMBL" id="CP023326">
    <property type="protein sequence ID" value="ATY66018.1"/>
    <property type="molecule type" value="Genomic_DNA"/>
</dbReference>
<name>A0A2H4SSD2_CORMI</name>
<evidence type="ECO:0000313" key="1">
    <source>
        <dbReference type="EMBL" id="ATY66018.1"/>
    </source>
</evidence>
<dbReference type="VEuPathDB" id="FungiDB:CCM_00212"/>
<dbReference type="OMA" id="QEYMGPP"/>
<reference evidence="1 2" key="1">
    <citation type="journal article" date="2017" name="BMC Genomics">
        <title>Chromosome level assembly and secondary metabolite potential of the parasitic fungus Cordyceps militaris.</title>
        <authorList>
            <person name="Kramer G.J."/>
            <person name="Nodwell J.R."/>
        </authorList>
    </citation>
    <scope>NUCLEOTIDE SEQUENCE [LARGE SCALE GENOMIC DNA]</scope>
    <source>
        <strain evidence="1 2">ATCC 34164</strain>
    </source>
</reference>
<gene>
    <name evidence="1" type="ORF">A9K55_001891</name>
</gene>